<dbReference type="EMBL" id="FXUF01000008">
    <property type="protein sequence ID" value="SMP59933.1"/>
    <property type="molecule type" value="Genomic_DNA"/>
</dbReference>
<keyword evidence="3 4" id="KW-0658">Purine biosynthesis</keyword>
<dbReference type="PANTHER" id="PTHR43369">
    <property type="entry name" value="PHOSPHORIBOSYLGLYCINAMIDE FORMYLTRANSFERASE"/>
    <property type="match status" value="1"/>
</dbReference>
<evidence type="ECO:0000259" key="5">
    <source>
        <dbReference type="Pfam" id="PF00551"/>
    </source>
</evidence>
<comment type="catalytic activity">
    <reaction evidence="4">
        <text>N(1)-(5-phospho-beta-D-ribosyl)glycinamide + (6R)-10-formyltetrahydrofolate = N(2)-formyl-N(1)-(5-phospho-beta-D-ribosyl)glycinamide + (6S)-5,6,7,8-tetrahydrofolate + H(+)</text>
        <dbReference type="Rhea" id="RHEA:15053"/>
        <dbReference type="ChEBI" id="CHEBI:15378"/>
        <dbReference type="ChEBI" id="CHEBI:57453"/>
        <dbReference type="ChEBI" id="CHEBI:143788"/>
        <dbReference type="ChEBI" id="CHEBI:147286"/>
        <dbReference type="ChEBI" id="CHEBI:195366"/>
        <dbReference type="EC" id="2.1.2.2"/>
    </reaction>
</comment>
<feature type="active site" description="Proton donor" evidence="4">
    <location>
        <position position="123"/>
    </location>
</feature>
<feature type="domain" description="Formyl transferase N-terminal" evidence="5">
    <location>
        <begin position="20"/>
        <end position="201"/>
    </location>
</feature>
<feature type="binding site" evidence="4">
    <location>
        <position position="121"/>
    </location>
    <ligand>
        <name>(6R)-10-formyltetrahydrofolate</name>
        <dbReference type="ChEBI" id="CHEBI:195366"/>
    </ligand>
</feature>
<keyword evidence="7" id="KW-1185">Reference proteome</keyword>
<comment type="similarity">
    <text evidence="4">Belongs to the GART family.</text>
</comment>
<sequence>MDHRRSDSRRKAGDLMQPLNISVLISGGGTNLEALLQAIEAQQIPARVVQVIASQPDAYGLTRAGNWDIPTKILPVNEPEKADKLLLEWLEEADTQLVVLAGYVKKVPPTVVAAYPNRMMNIHPSLIPAFAGPGWYGIKVHEGVWQRGVKLTGATVHFVNGEMDGGPIILQEAVALSHEDDPAAIQQKVLAVEHRLLPRAVSLFAAQKLQVAGHRVILKDEVSEQ</sequence>
<dbReference type="Pfam" id="PF00551">
    <property type="entry name" value="Formyl_trans_N"/>
    <property type="match status" value="1"/>
</dbReference>
<dbReference type="GO" id="GO:0004644">
    <property type="term" value="F:phosphoribosylglycinamide formyltransferase activity"/>
    <property type="evidence" value="ECO:0007669"/>
    <property type="project" value="UniProtKB-UniRule"/>
</dbReference>
<dbReference type="HAMAP" id="MF_01930">
    <property type="entry name" value="PurN"/>
    <property type="match status" value="1"/>
</dbReference>
<comment type="function">
    <text evidence="4">Catalyzes the transfer of a formyl group from 10-formyltetrahydrofolate to 5-phospho-ribosyl-glycinamide (GAR), producing 5-phospho-ribosyl-N-formylglycinamide (FGAR) and tetrahydrofolate.</text>
</comment>
<dbReference type="PANTHER" id="PTHR43369:SF2">
    <property type="entry name" value="PHOSPHORIBOSYLGLYCINAMIDE FORMYLTRANSFERASE"/>
    <property type="match status" value="1"/>
</dbReference>
<comment type="caution">
    <text evidence="6">The sequence shown here is derived from an EMBL/GenBank/DDBJ whole genome shotgun (WGS) entry which is preliminary data.</text>
</comment>
<keyword evidence="2 4" id="KW-0808">Transferase</keyword>
<dbReference type="Gene3D" id="3.40.50.170">
    <property type="entry name" value="Formyl transferase, N-terminal domain"/>
    <property type="match status" value="1"/>
</dbReference>
<gene>
    <name evidence="4" type="primary">purN</name>
    <name evidence="6" type="ORF">SAMN06296020_10818</name>
</gene>
<reference evidence="6" key="1">
    <citation type="submission" date="2017-05" db="EMBL/GenBank/DDBJ databases">
        <authorList>
            <person name="Varghese N."/>
            <person name="Submissions S."/>
        </authorList>
    </citation>
    <scope>NUCLEOTIDE SEQUENCE</scope>
    <source>
        <strain evidence="6">Su22</strain>
    </source>
</reference>
<organism evidence="6 7">
    <name type="scientific">Anoxynatronum buryatiense</name>
    <dbReference type="NCBI Taxonomy" id="489973"/>
    <lineage>
        <taxon>Bacteria</taxon>
        <taxon>Bacillati</taxon>
        <taxon>Bacillota</taxon>
        <taxon>Clostridia</taxon>
        <taxon>Eubacteriales</taxon>
        <taxon>Clostridiaceae</taxon>
        <taxon>Anoxynatronum</taxon>
    </lineage>
</organism>
<evidence type="ECO:0000313" key="7">
    <source>
        <dbReference type="Proteomes" id="UP001158066"/>
    </source>
</evidence>
<dbReference type="AlphaFoldDB" id="A0AA45WWI1"/>
<dbReference type="InterPro" id="IPR004607">
    <property type="entry name" value="GART"/>
</dbReference>
<protein>
    <recommendedName>
        <fullName evidence="4">Phosphoribosylglycinamide formyltransferase</fullName>
        <ecNumber evidence="4">2.1.2.2</ecNumber>
    </recommendedName>
    <alternativeName>
        <fullName evidence="4">5'-phosphoribosylglycinamide transformylase</fullName>
    </alternativeName>
    <alternativeName>
        <fullName evidence="4">GAR transformylase</fullName>
        <shortName evidence="4">GART</shortName>
    </alternativeName>
</protein>
<accession>A0AA45WWI1</accession>
<feature type="binding site" evidence="4">
    <location>
        <begin position="29"/>
        <end position="31"/>
    </location>
    <ligand>
        <name>N(1)-(5-phospho-beta-D-ribosyl)glycinamide</name>
        <dbReference type="ChEBI" id="CHEBI:143788"/>
    </ligand>
</feature>
<dbReference type="NCBIfam" id="TIGR00639">
    <property type="entry name" value="PurN"/>
    <property type="match status" value="1"/>
</dbReference>
<dbReference type="RefSeq" id="WP_283409510.1">
    <property type="nucleotide sequence ID" value="NZ_FXUF01000008.1"/>
</dbReference>
<feature type="site" description="Raises pKa of active site His" evidence="4">
    <location>
        <position position="164"/>
    </location>
</feature>
<dbReference type="SUPFAM" id="SSF53328">
    <property type="entry name" value="Formyltransferase"/>
    <property type="match status" value="1"/>
</dbReference>
<dbReference type="GO" id="GO:0006189">
    <property type="term" value="P:'de novo' IMP biosynthetic process"/>
    <property type="evidence" value="ECO:0007669"/>
    <property type="project" value="UniProtKB-UniRule"/>
</dbReference>
<evidence type="ECO:0000256" key="4">
    <source>
        <dbReference type="HAMAP-Rule" id="MF_01930"/>
    </source>
</evidence>
<comment type="pathway">
    <text evidence="1 4">Purine metabolism; IMP biosynthesis via de novo pathway; N(2)-formyl-N(1)-(5-phospho-D-ribosyl)glycinamide from N(1)-(5-phospho-D-ribosyl)glycinamide (10-formyl THF route): step 1/1.</text>
</comment>
<evidence type="ECO:0000256" key="2">
    <source>
        <dbReference type="ARBA" id="ARBA00022679"/>
    </source>
</evidence>
<dbReference type="InterPro" id="IPR002376">
    <property type="entry name" value="Formyl_transf_N"/>
</dbReference>
<dbReference type="Proteomes" id="UP001158066">
    <property type="component" value="Unassembled WGS sequence"/>
</dbReference>
<dbReference type="GO" id="GO:0005737">
    <property type="term" value="C:cytoplasm"/>
    <property type="evidence" value="ECO:0007669"/>
    <property type="project" value="TreeGrafter"/>
</dbReference>
<name>A0AA45WWI1_9CLOT</name>
<evidence type="ECO:0000256" key="3">
    <source>
        <dbReference type="ARBA" id="ARBA00022755"/>
    </source>
</evidence>
<evidence type="ECO:0000313" key="6">
    <source>
        <dbReference type="EMBL" id="SMP59933.1"/>
    </source>
</evidence>
<evidence type="ECO:0000256" key="1">
    <source>
        <dbReference type="ARBA" id="ARBA00005054"/>
    </source>
</evidence>
<dbReference type="InterPro" id="IPR036477">
    <property type="entry name" value="Formyl_transf_N_sf"/>
</dbReference>
<dbReference type="CDD" id="cd08645">
    <property type="entry name" value="FMT_core_GART"/>
    <property type="match status" value="1"/>
</dbReference>
<proteinExistence type="inferred from homology"/>
<comment type="caution">
    <text evidence="4">Lacks conserved residue(s) required for the propagation of feature annotation.</text>
</comment>
<dbReference type="EC" id="2.1.2.2" evidence="4"/>